<evidence type="ECO:0000256" key="2">
    <source>
        <dbReference type="SAM" id="SignalP"/>
    </source>
</evidence>
<dbReference type="Proteomes" id="UP000027361">
    <property type="component" value="Unassembled WGS sequence"/>
</dbReference>
<organism evidence="3 4">
    <name type="scientific">Tilletiaria anomala (strain ATCC 24038 / CBS 436.72 / UBC 951)</name>
    <dbReference type="NCBI Taxonomy" id="1037660"/>
    <lineage>
        <taxon>Eukaryota</taxon>
        <taxon>Fungi</taxon>
        <taxon>Dikarya</taxon>
        <taxon>Basidiomycota</taxon>
        <taxon>Ustilaginomycotina</taxon>
        <taxon>Exobasidiomycetes</taxon>
        <taxon>Georgefischeriales</taxon>
        <taxon>Tilletiariaceae</taxon>
        <taxon>Tilletiaria</taxon>
    </lineage>
</organism>
<sequence length="686" mass="75114">MRLALASVNAFLLLLVTWSLSEAKQQLVLRKIARAKSSSQHQYILADGSAHTASSAAVQAAHELHMSQIPNSHALGHTKVHQMPPSPAAHNEKKSKMPHAPPTRSAAQRAAVSCIKTTEDACGDPDYTPPTPNPSTPLDQLPDARPPAKQRRFVSALVEAEIKRLDALITDPALNRIWKNAYPNTLDTTVGWTDLQLDITDHTKAFPRSYIITGDIEASWFRDSTNQLVTYLPLLQNPPQGYKAGDKEWTKLYRLALGLVYQQSQFVITDPYANAFGPPANANIAHQKNSAVSDPNSNGGADWFYPSAPDNAGYYTPKPTASQRNVTGNDGVYLWESKWEVDSLVNFLHLPIALYNATGRRDFVNNPTWQRAVRLAVDTLRSQQRSSLEDHEANRAAPNVAHPPGLVTRADGKQGEWQKRYGALGGGAYRFQRDTRSSTETKQDAGFGEPASRVGLVKSAFRPSDDSTTLPFLIPANAYLAVSLQGIAHVLRGVDSMQDVACNVAAFATEIRDAISAHAVVPKKAIAGVHDAGDVYAYEVDGYGSTYLMDDANVPSLLSLPLLGYVAADDATYQRTRRMVFSSKTNKWFFDGPVGSGIGSPHVGFYYAWPMSRAVQILTTADKTEQKDALQFLRSTTAGTGLIHESQNIHDPADFTRPWFSWVNGLTGQALQHVGQTNPDLLAQMY</sequence>
<dbReference type="Pfam" id="PF06824">
    <property type="entry name" value="Glyco_hydro_125"/>
    <property type="match status" value="1"/>
</dbReference>
<dbReference type="EMBL" id="JMSN01000087">
    <property type="protein sequence ID" value="KDN40797.1"/>
    <property type="molecule type" value="Genomic_DNA"/>
</dbReference>
<dbReference type="InParanoid" id="A0A066VGD7"/>
<dbReference type="GO" id="GO:0005975">
    <property type="term" value="P:carbohydrate metabolic process"/>
    <property type="evidence" value="ECO:0007669"/>
    <property type="project" value="InterPro"/>
</dbReference>
<accession>A0A066VGD7</accession>
<dbReference type="PANTHER" id="PTHR31047:SF0">
    <property type="entry name" value="MEIOTICALLY UP-REGULATED GENE 157 PROTEIN"/>
    <property type="match status" value="1"/>
</dbReference>
<evidence type="ECO:0000313" key="4">
    <source>
        <dbReference type="Proteomes" id="UP000027361"/>
    </source>
</evidence>
<dbReference type="GO" id="GO:0016787">
    <property type="term" value="F:hydrolase activity"/>
    <property type="evidence" value="ECO:0007669"/>
    <property type="project" value="UniProtKB-KW"/>
</dbReference>
<dbReference type="SMART" id="SM01149">
    <property type="entry name" value="DUF1237"/>
    <property type="match status" value="1"/>
</dbReference>
<proteinExistence type="predicted"/>
<evidence type="ECO:0000256" key="1">
    <source>
        <dbReference type="SAM" id="MobiDB-lite"/>
    </source>
</evidence>
<feature type="region of interest" description="Disordered" evidence="1">
    <location>
        <begin position="77"/>
        <end position="147"/>
    </location>
</feature>
<dbReference type="InterPro" id="IPR012341">
    <property type="entry name" value="6hp_glycosidase-like_sf"/>
</dbReference>
<feature type="chain" id="PRO_5001628174" evidence="2">
    <location>
        <begin position="24"/>
        <end position="686"/>
    </location>
</feature>
<reference evidence="3 4" key="1">
    <citation type="submission" date="2014-05" db="EMBL/GenBank/DDBJ databases">
        <title>Draft genome sequence of a rare smut relative, Tilletiaria anomala UBC 951.</title>
        <authorList>
            <consortium name="DOE Joint Genome Institute"/>
            <person name="Toome M."/>
            <person name="Kuo A."/>
            <person name="Henrissat B."/>
            <person name="Lipzen A."/>
            <person name="Tritt A."/>
            <person name="Yoshinaga Y."/>
            <person name="Zane M."/>
            <person name="Barry K."/>
            <person name="Grigoriev I.V."/>
            <person name="Spatafora J.W."/>
            <person name="Aimea M.C."/>
        </authorList>
    </citation>
    <scope>NUCLEOTIDE SEQUENCE [LARGE SCALE GENOMIC DNA]</scope>
    <source>
        <strain evidence="3 4">UBC 951</strain>
    </source>
</reference>
<feature type="signal peptide" evidence="2">
    <location>
        <begin position="1"/>
        <end position="23"/>
    </location>
</feature>
<dbReference type="InterPro" id="IPR008313">
    <property type="entry name" value="GH125"/>
</dbReference>
<gene>
    <name evidence="3" type="ORF">K437DRAFT_258546</name>
</gene>
<protein>
    <submittedName>
        <fullName evidence="3">Glycoside hydrolase family 125 protein</fullName>
    </submittedName>
</protein>
<dbReference type="RefSeq" id="XP_013241512.1">
    <property type="nucleotide sequence ID" value="XM_013386058.1"/>
</dbReference>
<dbReference type="AlphaFoldDB" id="A0A066VGD7"/>
<evidence type="ECO:0000313" key="3">
    <source>
        <dbReference type="EMBL" id="KDN40797.1"/>
    </source>
</evidence>
<keyword evidence="4" id="KW-1185">Reference proteome</keyword>
<dbReference type="HOGENOM" id="CLU_023537_0_1_1"/>
<comment type="caution">
    <text evidence="3">The sequence shown here is derived from an EMBL/GenBank/DDBJ whole genome shotgun (WGS) entry which is preliminary data.</text>
</comment>
<keyword evidence="3" id="KW-0378">Hydrolase</keyword>
<dbReference type="OrthoDB" id="7771656at2759"/>
<dbReference type="STRING" id="1037660.A0A066VGD7"/>
<dbReference type="PANTHER" id="PTHR31047">
    <property type="entry name" value="MEIOTICALLY UP-REGULATED GENE 157 PROTEIN"/>
    <property type="match status" value="1"/>
</dbReference>
<dbReference type="Gene3D" id="1.50.10.10">
    <property type="match status" value="1"/>
</dbReference>
<keyword evidence="2" id="KW-0732">Signal</keyword>
<dbReference type="InterPro" id="IPR008928">
    <property type="entry name" value="6-hairpin_glycosidase_sf"/>
</dbReference>
<dbReference type="SUPFAM" id="SSF48208">
    <property type="entry name" value="Six-hairpin glycosidases"/>
    <property type="match status" value="1"/>
</dbReference>
<dbReference type="GeneID" id="25265009"/>
<name>A0A066VGD7_TILAU</name>
<feature type="region of interest" description="Disordered" evidence="1">
    <location>
        <begin position="384"/>
        <end position="410"/>
    </location>
</feature>